<dbReference type="EMBL" id="JXWY01000031">
    <property type="protein sequence ID" value="KIX91064.1"/>
    <property type="molecule type" value="Genomic_DNA"/>
</dbReference>
<evidence type="ECO:0000256" key="5">
    <source>
        <dbReference type="ARBA" id="ARBA00022475"/>
    </source>
</evidence>
<dbReference type="PANTHER" id="PTHR33514:SF13">
    <property type="entry name" value="PROTEIN ABCI12, CHLOROPLASTIC"/>
    <property type="match status" value="1"/>
</dbReference>
<dbReference type="GO" id="GO:0005886">
    <property type="term" value="C:plasma membrane"/>
    <property type="evidence" value="ECO:0007669"/>
    <property type="project" value="UniProtKB-SubCell"/>
</dbReference>
<accession>A0A0D6XQH1</accession>
<comment type="function">
    <text evidence="9">Transmembrane (T) component of an energy-coupling factor (ECF) ABC-transporter complex. Unlike classic ABC transporters this ECF transporter provides the energy necessary to transport a number of different substrates.</text>
</comment>
<proteinExistence type="inferred from homology"/>
<feature type="transmembrane region" description="Helical" evidence="9">
    <location>
        <begin position="61"/>
        <end position="87"/>
    </location>
</feature>
<feature type="transmembrane region" description="Helical" evidence="9">
    <location>
        <begin position="107"/>
        <end position="129"/>
    </location>
</feature>
<evidence type="ECO:0000313" key="12">
    <source>
        <dbReference type="Proteomes" id="UP000032366"/>
    </source>
</evidence>
<evidence type="ECO:0000256" key="4">
    <source>
        <dbReference type="ARBA" id="ARBA00022448"/>
    </source>
</evidence>
<keyword evidence="12" id="KW-1185">Reference proteome</keyword>
<dbReference type="RefSeq" id="WP_044359400.1">
    <property type="nucleotide sequence ID" value="NZ_JXWY01000031.1"/>
</dbReference>
<evidence type="ECO:0000313" key="10">
    <source>
        <dbReference type="EMBL" id="KIX91064.1"/>
    </source>
</evidence>
<keyword evidence="4 9" id="KW-0813">Transport</keyword>
<sequence>MKDKLIIGRYLPIDSIIHRLDPRSKFLFVFLFIVVIFFSHDWLAYLWLGIVLYVFLKLGHIPLWFLLKGLLPLFFFLSLTFIMHMFLTKGGTRLFEWGIISIDTYGLQEGTLIVLRLSYIMVISTILTLTTSPLDLTDAFDRLFKPLRYLKIPVSALSMMMAIALRFIPTLMEELDKIMNAQKSRGAAFSSGSMMTRIKAFIPLFIPLFISAFQRAEEIAIAMEVRGYDANAQRTSYRRLEWLFRDTVALLCIIPIAVVALFIRYII</sequence>
<dbReference type="GO" id="GO:0022857">
    <property type="term" value="F:transmembrane transporter activity"/>
    <property type="evidence" value="ECO:0007669"/>
    <property type="project" value="UniProtKB-UniRule"/>
</dbReference>
<evidence type="ECO:0000313" key="11">
    <source>
        <dbReference type="EMBL" id="SUM58150.1"/>
    </source>
</evidence>
<name>A0A0D6XQH1_9STAP</name>
<reference evidence="11 13" key="2">
    <citation type="submission" date="2018-06" db="EMBL/GenBank/DDBJ databases">
        <authorList>
            <consortium name="Pathogen Informatics"/>
            <person name="Doyle S."/>
        </authorList>
    </citation>
    <scope>NUCLEOTIDE SEQUENCE [LARGE SCALE GENOMIC DNA]</scope>
    <source>
        <strain evidence="11 13">NCTC13832</strain>
    </source>
</reference>
<feature type="transmembrane region" description="Helical" evidence="9">
    <location>
        <begin position="248"/>
        <end position="266"/>
    </location>
</feature>
<dbReference type="PANTHER" id="PTHR33514">
    <property type="entry name" value="PROTEIN ABCI12, CHLOROPLASTIC"/>
    <property type="match status" value="1"/>
</dbReference>
<dbReference type="InterPro" id="IPR024919">
    <property type="entry name" value="EcfT"/>
</dbReference>
<comment type="subunit">
    <text evidence="9">Forms a stable energy-coupling factor (ECF) transporter complex composed of 2 membrane-embedded substrate-binding proteins (S component), 2 ATP-binding proteins (A component) and 2 transmembrane proteins (T component).</text>
</comment>
<organism evidence="11 13">
    <name type="scientific">Staphylococcus microti</name>
    <dbReference type="NCBI Taxonomy" id="569857"/>
    <lineage>
        <taxon>Bacteria</taxon>
        <taxon>Bacillati</taxon>
        <taxon>Bacillota</taxon>
        <taxon>Bacilli</taxon>
        <taxon>Bacillales</taxon>
        <taxon>Staphylococcaceae</taxon>
        <taxon>Staphylococcus</taxon>
    </lineage>
</organism>
<evidence type="ECO:0000256" key="8">
    <source>
        <dbReference type="ARBA" id="ARBA00023136"/>
    </source>
</evidence>
<dbReference type="Pfam" id="PF02361">
    <property type="entry name" value="CbiQ"/>
    <property type="match status" value="1"/>
</dbReference>
<dbReference type="InterPro" id="IPR003339">
    <property type="entry name" value="ABC/ECF_trnsptr_transmembrane"/>
</dbReference>
<reference evidence="10 12" key="1">
    <citation type="submission" date="2015-01" db="EMBL/GenBank/DDBJ databases">
        <authorList>
            <person name="Guo J."/>
        </authorList>
    </citation>
    <scope>NUCLEOTIDE SEQUENCE [LARGE SCALE GENOMIC DNA]</scope>
    <source>
        <strain evidence="10 12">DSM 22147</strain>
    </source>
</reference>
<dbReference type="OrthoDB" id="8075495at2"/>
<gene>
    <name evidence="9 11" type="primary">ecfT</name>
    <name evidence="11" type="ORF">NCTC13832_01898</name>
    <name evidence="10" type="ORF">TP70_03740</name>
</gene>
<dbReference type="Proteomes" id="UP000254100">
    <property type="component" value="Unassembled WGS sequence"/>
</dbReference>
<evidence type="ECO:0000256" key="1">
    <source>
        <dbReference type="ARBA" id="ARBA00004651"/>
    </source>
</evidence>
<dbReference type="EMBL" id="UHDT01000001">
    <property type="protein sequence ID" value="SUM58150.1"/>
    <property type="molecule type" value="Genomic_DNA"/>
</dbReference>
<protein>
    <recommendedName>
        <fullName evidence="3 9">Energy-coupling factor transporter transmembrane protein EcfT</fullName>
        <shortName evidence="9">ECF transporter T component EcfT</shortName>
    </recommendedName>
</protein>
<dbReference type="AlphaFoldDB" id="A0A0D6XQH1"/>
<keyword evidence="5 9" id="KW-1003">Cell membrane</keyword>
<evidence type="ECO:0000256" key="7">
    <source>
        <dbReference type="ARBA" id="ARBA00022989"/>
    </source>
</evidence>
<dbReference type="HAMAP" id="MF_01461">
    <property type="entry name" value="EcfT"/>
    <property type="match status" value="1"/>
</dbReference>
<dbReference type="Proteomes" id="UP000032366">
    <property type="component" value="Unassembled WGS sequence"/>
</dbReference>
<feature type="transmembrane region" description="Helical" evidence="9">
    <location>
        <begin position="26"/>
        <end position="55"/>
    </location>
</feature>
<evidence type="ECO:0000256" key="6">
    <source>
        <dbReference type="ARBA" id="ARBA00022692"/>
    </source>
</evidence>
<feature type="transmembrane region" description="Helical" evidence="9">
    <location>
        <begin position="149"/>
        <end position="168"/>
    </location>
</feature>
<evidence type="ECO:0000256" key="3">
    <source>
        <dbReference type="ARBA" id="ARBA00014042"/>
    </source>
</evidence>
<keyword evidence="8 9" id="KW-0472">Membrane</keyword>
<keyword evidence="6 9" id="KW-0812">Transmembrane</keyword>
<keyword evidence="7 9" id="KW-1133">Transmembrane helix</keyword>
<comment type="subcellular location">
    <subcellularLocation>
        <location evidence="1 9">Cell membrane</location>
        <topology evidence="1 9">Multi-pass membrane protein</topology>
    </subcellularLocation>
</comment>
<evidence type="ECO:0000256" key="2">
    <source>
        <dbReference type="ARBA" id="ARBA00005660"/>
    </source>
</evidence>
<dbReference type="STRING" id="569857.TP70_03740"/>
<evidence type="ECO:0000313" key="13">
    <source>
        <dbReference type="Proteomes" id="UP000254100"/>
    </source>
</evidence>
<dbReference type="CDD" id="cd16914">
    <property type="entry name" value="EcfT"/>
    <property type="match status" value="1"/>
</dbReference>
<comment type="similarity">
    <text evidence="2 9">Belongs to the energy-coupling factor EcfT family.</text>
</comment>
<evidence type="ECO:0000256" key="9">
    <source>
        <dbReference type="HAMAP-Rule" id="MF_01461"/>
    </source>
</evidence>